<evidence type="ECO:0000259" key="7">
    <source>
        <dbReference type="PROSITE" id="PS50926"/>
    </source>
</evidence>
<accession>A0A2N3G6Y5</accession>
<dbReference type="PANTHER" id="PTHR11603:SF147">
    <property type="entry name" value="MEMBRANE PROTEIN"/>
    <property type="match status" value="1"/>
</dbReference>
<keyword evidence="6" id="KW-1133">Transmembrane helix</keyword>
<dbReference type="AlphaFoldDB" id="A0A2N3G6Y5"/>
<name>A0A2N3G6Y5_9ACTN</name>
<evidence type="ECO:0000256" key="4">
    <source>
        <dbReference type="ARBA" id="ARBA00022801"/>
    </source>
</evidence>
<dbReference type="InterPro" id="IPR029060">
    <property type="entry name" value="PIN-like_dom_sf"/>
</dbReference>
<dbReference type="InterPro" id="IPR052041">
    <property type="entry name" value="Nucleic_acid_metab_PIN/TRAM"/>
</dbReference>
<dbReference type="GO" id="GO:0016787">
    <property type="term" value="F:hydrolase activity"/>
    <property type="evidence" value="ECO:0007669"/>
    <property type="project" value="UniProtKB-KW"/>
</dbReference>
<keyword evidence="5" id="KW-0460">Magnesium</keyword>
<dbReference type="Pfam" id="PF01850">
    <property type="entry name" value="PIN"/>
    <property type="match status" value="1"/>
</dbReference>
<dbReference type="Pfam" id="PF01938">
    <property type="entry name" value="TRAM"/>
    <property type="match status" value="1"/>
</dbReference>
<comment type="caution">
    <text evidence="8">The sequence shown here is derived from an EMBL/GenBank/DDBJ whole genome shotgun (WGS) entry which is preliminary data.</text>
</comment>
<evidence type="ECO:0000256" key="2">
    <source>
        <dbReference type="ARBA" id="ARBA00022722"/>
    </source>
</evidence>
<keyword evidence="2" id="KW-0540">Nuclease</keyword>
<reference evidence="8 9" key="1">
    <citation type="journal article" date="2017" name="ISME J.">
        <title>Potential for microbial H2 and metal transformations associated with novel bacteria and archaea in deep terrestrial subsurface sediments.</title>
        <authorList>
            <person name="Hernsdorf A.W."/>
            <person name="Amano Y."/>
            <person name="Miyakawa K."/>
            <person name="Ise K."/>
            <person name="Suzuki Y."/>
            <person name="Anantharaman K."/>
            <person name="Probst A."/>
            <person name="Burstein D."/>
            <person name="Thomas B.C."/>
            <person name="Banfield J.F."/>
        </authorList>
    </citation>
    <scope>NUCLEOTIDE SEQUENCE [LARGE SCALE GENOMIC DNA]</scope>
    <source>
        <strain evidence="8">HGW-Actinobacteria-3</strain>
    </source>
</reference>
<evidence type="ECO:0000313" key="8">
    <source>
        <dbReference type="EMBL" id="PKQ28476.1"/>
    </source>
</evidence>
<keyword evidence="3" id="KW-0479">Metal-binding</keyword>
<evidence type="ECO:0000313" key="9">
    <source>
        <dbReference type="Proteomes" id="UP000233654"/>
    </source>
</evidence>
<dbReference type="PROSITE" id="PS50926">
    <property type="entry name" value="TRAM"/>
    <property type="match status" value="1"/>
</dbReference>
<dbReference type="SUPFAM" id="SSF88723">
    <property type="entry name" value="PIN domain-like"/>
    <property type="match status" value="1"/>
</dbReference>
<feature type="transmembrane region" description="Helical" evidence="6">
    <location>
        <begin position="101"/>
        <end position="121"/>
    </location>
</feature>
<feature type="domain" description="TRAM" evidence="7">
    <location>
        <begin position="273"/>
        <end position="334"/>
    </location>
</feature>
<dbReference type="Proteomes" id="UP000233654">
    <property type="component" value="Unassembled WGS sequence"/>
</dbReference>
<dbReference type="EMBL" id="PHEX01000015">
    <property type="protein sequence ID" value="PKQ28476.1"/>
    <property type="molecule type" value="Genomic_DNA"/>
</dbReference>
<feature type="transmembrane region" description="Helical" evidence="6">
    <location>
        <begin position="71"/>
        <end position="95"/>
    </location>
</feature>
<dbReference type="Gene3D" id="3.40.50.1010">
    <property type="entry name" value="5'-nuclease"/>
    <property type="match status" value="1"/>
</dbReference>
<protein>
    <submittedName>
        <fullName evidence="8">PIN domain nuclease</fullName>
    </submittedName>
</protein>
<dbReference type="GO" id="GO:0004518">
    <property type="term" value="F:nuclease activity"/>
    <property type="evidence" value="ECO:0007669"/>
    <property type="project" value="UniProtKB-KW"/>
</dbReference>
<feature type="transmembrane region" description="Helical" evidence="6">
    <location>
        <begin position="29"/>
        <end position="50"/>
    </location>
</feature>
<proteinExistence type="predicted"/>
<keyword evidence="4" id="KW-0378">Hydrolase</keyword>
<evidence type="ECO:0000256" key="1">
    <source>
        <dbReference type="ARBA" id="ARBA00001946"/>
    </source>
</evidence>
<dbReference type="PANTHER" id="PTHR11603">
    <property type="entry name" value="AAA FAMILY ATPASE"/>
    <property type="match status" value="1"/>
</dbReference>
<keyword evidence="6" id="KW-0812">Transmembrane</keyword>
<dbReference type="InterPro" id="IPR002716">
    <property type="entry name" value="PIN_dom"/>
</dbReference>
<sequence length="344" mass="36774">MSMLACSYSGYWISDLLNDNYILRTPQQVLAIIVGIILGLLIGFVVGGPVGRLTVNIFDELELAFHKASGINILFGFGGALAGLVAATFPSIALFRFGYPGSVASVVLFLLSGFIGARIGIIKRSELSVIFKVSPSFALSGESRAIILDTSVIIDGRIVDIARAGFLDGIMLIPRFVLSELQAIADSADALKRSRGRRGLDVLNAIQQLDNAGIEITDEDFPEIMNVDDKLTALAKKTGAPLATNDFNLNKVAVIQGVKILNINELAGALKPVVLPGEDMRINITRAGKEPEQGVGYLDDGTMVIVERGKKKIGSQVTVVATSVLQTPVGKMIFSELSEERPET</sequence>
<dbReference type="GO" id="GO:0046872">
    <property type="term" value="F:metal ion binding"/>
    <property type="evidence" value="ECO:0007669"/>
    <property type="project" value="UniProtKB-KW"/>
</dbReference>
<organism evidence="8 9">
    <name type="scientific">Candidatus Anoxymicrobium japonicum</name>
    <dbReference type="NCBI Taxonomy" id="2013648"/>
    <lineage>
        <taxon>Bacteria</taxon>
        <taxon>Bacillati</taxon>
        <taxon>Actinomycetota</taxon>
        <taxon>Candidatus Geothermincolia</taxon>
        <taxon>Candidatus Geothermincolales</taxon>
        <taxon>Candidatus Anoxymicrobiaceae</taxon>
        <taxon>Candidatus Anoxymicrobium</taxon>
    </lineage>
</organism>
<dbReference type="InterPro" id="IPR002792">
    <property type="entry name" value="TRAM_dom"/>
</dbReference>
<dbReference type="SMART" id="SM00670">
    <property type="entry name" value="PINc"/>
    <property type="match status" value="1"/>
</dbReference>
<evidence type="ECO:0000256" key="5">
    <source>
        <dbReference type="ARBA" id="ARBA00022842"/>
    </source>
</evidence>
<dbReference type="CDD" id="cd09877">
    <property type="entry name" value="PIN_YacL-like"/>
    <property type="match status" value="1"/>
</dbReference>
<evidence type="ECO:0000256" key="6">
    <source>
        <dbReference type="SAM" id="Phobius"/>
    </source>
</evidence>
<comment type="cofactor">
    <cofactor evidence="1">
        <name>Mg(2+)</name>
        <dbReference type="ChEBI" id="CHEBI:18420"/>
    </cofactor>
</comment>
<keyword evidence="6" id="KW-0472">Membrane</keyword>
<gene>
    <name evidence="8" type="ORF">CVT63_02645</name>
</gene>
<evidence type="ECO:0000256" key="3">
    <source>
        <dbReference type="ARBA" id="ARBA00022723"/>
    </source>
</evidence>